<name>A0A8F5RB51_9VIRU</name>
<keyword evidence="3" id="KW-0808">Transferase</keyword>
<evidence type="ECO:0000256" key="1">
    <source>
        <dbReference type="ARBA" id="ARBA00012494"/>
    </source>
</evidence>
<dbReference type="PROSITE" id="PS50522">
    <property type="entry name" value="RDRP_PHAGE"/>
    <property type="match status" value="1"/>
</dbReference>
<feature type="binding site" evidence="9">
    <location>
        <position position="454"/>
    </location>
    <ligand>
        <name>Mg(2+)</name>
        <dbReference type="ChEBI" id="CHEBI:18420"/>
        <label>2</label>
    </ligand>
</feature>
<dbReference type="EC" id="2.7.7.48" evidence="1"/>
<dbReference type="GO" id="GO:0039694">
    <property type="term" value="P:viral RNA genome replication"/>
    <property type="evidence" value="ECO:0007669"/>
    <property type="project" value="InterPro"/>
</dbReference>
<keyword evidence="2 11" id="KW-0696">RNA-directed RNA polymerase</keyword>
<evidence type="ECO:0000256" key="5">
    <source>
        <dbReference type="ARBA" id="ARBA00022741"/>
    </source>
</evidence>
<feature type="domain" description="RdRp catalytic" evidence="10">
    <location>
        <begin position="343"/>
        <end position="486"/>
    </location>
</feature>
<evidence type="ECO:0000256" key="7">
    <source>
        <dbReference type="ARBA" id="ARBA00030248"/>
    </source>
</evidence>
<evidence type="ECO:0000256" key="8">
    <source>
        <dbReference type="ARBA" id="ARBA00048744"/>
    </source>
</evidence>
<feature type="binding site" evidence="9">
    <location>
        <position position="455"/>
    </location>
    <ligand>
        <name>Mg(2+)</name>
        <dbReference type="ChEBI" id="CHEBI:18420"/>
        <label>2</label>
    </ligand>
</feature>
<accession>A0A8F5RB51</accession>
<comment type="catalytic activity">
    <reaction evidence="8">
        <text>RNA(n) + a ribonucleoside 5'-triphosphate = RNA(n+1) + diphosphate</text>
        <dbReference type="Rhea" id="RHEA:21248"/>
        <dbReference type="Rhea" id="RHEA-COMP:14527"/>
        <dbReference type="Rhea" id="RHEA-COMP:17342"/>
        <dbReference type="ChEBI" id="CHEBI:33019"/>
        <dbReference type="ChEBI" id="CHEBI:61557"/>
        <dbReference type="ChEBI" id="CHEBI:140395"/>
        <dbReference type="EC" id="2.7.7.48"/>
    </reaction>
</comment>
<keyword evidence="4" id="KW-0548">Nucleotidyltransferase</keyword>
<dbReference type="GO" id="GO:0000166">
    <property type="term" value="F:nucleotide binding"/>
    <property type="evidence" value="ECO:0007669"/>
    <property type="project" value="UniProtKB-KW"/>
</dbReference>
<evidence type="ECO:0000313" key="11">
    <source>
        <dbReference type="EMBL" id="QXN75355.1"/>
    </source>
</evidence>
<evidence type="ECO:0000256" key="6">
    <source>
        <dbReference type="ARBA" id="ARBA00022953"/>
    </source>
</evidence>
<evidence type="ECO:0000256" key="2">
    <source>
        <dbReference type="ARBA" id="ARBA00022484"/>
    </source>
</evidence>
<keyword evidence="5" id="KW-0547">Nucleotide-binding</keyword>
<protein>
    <recommendedName>
        <fullName evidence="1">RNA-directed RNA polymerase</fullName>
        <ecNumber evidence="1">2.7.7.48</ecNumber>
    </recommendedName>
    <alternativeName>
        <fullName evidence="7">RNA replicase beta chain</fullName>
    </alternativeName>
</protein>
<dbReference type="SUPFAM" id="SSF56672">
    <property type="entry name" value="DNA/RNA polymerases"/>
    <property type="match status" value="1"/>
</dbReference>
<proteinExistence type="predicted"/>
<dbReference type="EMBL" id="MW648450">
    <property type="protein sequence ID" value="QXN75355.1"/>
    <property type="molecule type" value="Genomic_RNA"/>
</dbReference>
<dbReference type="InterPro" id="IPR005093">
    <property type="entry name" value="RNArep_beta"/>
</dbReference>
<feature type="binding site" evidence="9">
    <location>
        <position position="358"/>
    </location>
    <ligand>
        <name>Mg(2+)</name>
        <dbReference type="ChEBI" id="CHEBI:18420"/>
        <label>2</label>
    </ligand>
</feature>
<dbReference type="GO" id="GO:0003968">
    <property type="term" value="F:RNA-directed RNA polymerase activity"/>
    <property type="evidence" value="ECO:0007669"/>
    <property type="project" value="UniProtKB-KW"/>
</dbReference>
<dbReference type="GO" id="GO:0046872">
    <property type="term" value="F:metal ion binding"/>
    <property type="evidence" value="ECO:0007669"/>
    <property type="project" value="UniProtKB-KW"/>
</dbReference>
<dbReference type="InterPro" id="IPR043502">
    <property type="entry name" value="DNA/RNA_pol_sf"/>
</dbReference>
<reference evidence="11" key="1">
    <citation type="submission" date="2021-02" db="EMBL/GenBank/DDBJ databases">
        <title>The hidden world within plants: metatranscriptomics unveil the complexity of wood microbiomes in grapevine.</title>
        <authorList>
            <person name="Nerva L."/>
            <person name="Garcia J.F."/>
            <person name="Favaretto F."/>
            <person name="Giudice G."/>
            <person name="Moffa L."/>
            <person name="Dario C."/>
            <person name="Riccardo V."/>
            <person name="Gambino G."/>
            <person name="Chitarra W."/>
        </authorList>
    </citation>
    <scope>NUCLEOTIDE SEQUENCE</scope>
</reference>
<evidence type="ECO:0000256" key="3">
    <source>
        <dbReference type="ARBA" id="ARBA00022679"/>
    </source>
</evidence>
<keyword evidence="9" id="KW-0479">Metal-binding</keyword>
<organism evidence="11">
    <name type="scientific">Grapevine-associated levi-like virus 3</name>
    <dbReference type="NCBI Taxonomy" id="2814358"/>
    <lineage>
        <taxon>Viruses</taxon>
        <taxon>Riboviria</taxon>
        <taxon>Orthornavirae</taxon>
        <taxon>Lenarviricota</taxon>
        <taxon>Leviviricetes</taxon>
        <taxon>Norzivirales</taxon>
        <taxon>Fiersviridae</taxon>
    </lineage>
</organism>
<keyword evidence="9" id="KW-0460">Magnesium</keyword>
<keyword evidence="6" id="KW-0693">Viral RNA replication</keyword>
<dbReference type="Pfam" id="PF03431">
    <property type="entry name" value="RNA_replicase_B"/>
    <property type="match status" value="1"/>
</dbReference>
<evidence type="ECO:0000259" key="10">
    <source>
        <dbReference type="PROSITE" id="PS50522"/>
    </source>
</evidence>
<comment type="cofactor">
    <cofactor evidence="9">
        <name>Mg(2+)</name>
        <dbReference type="ChEBI" id="CHEBI:18420"/>
    </cofactor>
    <text evidence="9">Binds 2 Mg(2+) per subunit.</text>
</comment>
<evidence type="ECO:0000256" key="4">
    <source>
        <dbReference type="ARBA" id="ARBA00022695"/>
    </source>
</evidence>
<evidence type="ECO:0000256" key="9">
    <source>
        <dbReference type="PIRSR" id="PIRSR605093-1"/>
    </source>
</evidence>
<sequence>MKSQVNGLLTVSLGILMDLQVAYPSYGKVSKDIERLTHMSKVRGLGFYSLDLPNLDSILLKGLESGRLIPIGALTTRVSKRIKVPRLFSGLWLRIFDNDCVLKPDADPTAIAFLRQLCCLGKKMVASCTHERIKDTINEYHSIESGLRKPESFWDEDDFDCRSLRSVHFCDSMDSHLPLFPSDSSEANSGRDIKAILGKFQRFCDEFSEHLAFFEPVSESQSRYENGVGIGFKHGPGAVSDRNIGSDPNKYRFLNWPDKLQSLFPFEECGIFNSANSYSVGKHESPSKLICVPKSAKAPRLIAAEPTQYMWTQMLVKDFLEKQIYSVLKRKVINFRDQNRSRILTESASRTGHLCTVDLSSASDRLSCWVVERAFRKAPSLLWALHATRTRWTVDRISDPPVYFRKRKFASQGTAVTFPVQTIIYALAALSVLEAPTLRKAIRRYGQEVQVFGDDIIMPKTGYADLCSLLDALQLVVNKDKSYVNGHFRESCGADYFRGYDVTPVKPQSISVNGPQLRASLVDFSNNLFLKGFWNAAKAAESIAGFLPYFRNLPVLGRSCEGHGLTCFSGTSISHLKTRWNVDLQIEEVRVTSLRARSHKKQTDDISQLFQFITEAPTPDIIWSSGFAGRPKCSDTLRWASVHQFL</sequence>
<dbReference type="InterPro" id="IPR007096">
    <property type="entry name" value="RNA-dir_Rpol_cat_phage"/>
</dbReference>